<sequence length="86" mass="9764">MGSNKKWMPRKQGTPIDACSGLLKSKTLERVFIVSLRQTECFYLRLLLVNVTGPLSFQDIRKVNGQQYPTYKDACLALGLLEDDNQ</sequence>
<dbReference type="EMBL" id="BMAO01004286">
    <property type="protein sequence ID" value="GFQ93599.1"/>
    <property type="molecule type" value="Genomic_DNA"/>
</dbReference>
<dbReference type="GO" id="GO:0004386">
    <property type="term" value="F:helicase activity"/>
    <property type="evidence" value="ECO:0007669"/>
    <property type="project" value="UniProtKB-KW"/>
</dbReference>
<keyword evidence="1" id="KW-0067">ATP-binding</keyword>
<keyword evidence="1" id="KW-0347">Helicase</keyword>
<name>A0A8X6G3L5_TRICU</name>
<gene>
    <name evidence="1" type="primary">AVEN_20652_1</name>
    <name evidence="1" type="ORF">TNCT_564491</name>
</gene>
<dbReference type="OrthoDB" id="7789720at2759"/>
<reference evidence="1" key="1">
    <citation type="submission" date="2020-07" db="EMBL/GenBank/DDBJ databases">
        <title>Multicomponent nature underlies the extraordinary mechanical properties of spider dragline silk.</title>
        <authorList>
            <person name="Kono N."/>
            <person name="Nakamura H."/>
            <person name="Mori M."/>
            <person name="Yoshida Y."/>
            <person name="Ohtoshi R."/>
            <person name="Malay A.D."/>
            <person name="Moran D.A.P."/>
            <person name="Tomita M."/>
            <person name="Numata K."/>
            <person name="Arakawa K."/>
        </authorList>
    </citation>
    <scope>NUCLEOTIDE SEQUENCE</scope>
</reference>
<proteinExistence type="predicted"/>
<protein>
    <submittedName>
        <fullName evidence="1">ATP-dependent DNA helicase</fullName>
    </submittedName>
</protein>
<evidence type="ECO:0000313" key="2">
    <source>
        <dbReference type="Proteomes" id="UP000887116"/>
    </source>
</evidence>
<keyword evidence="1" id="KW-0378">Hydrolase</keyword>
<dbReference type="AlphaFoldDB" id="A0A8X6G3L5"/>
<organism evidence="1 2">
    <name type="scientific">Trichonephila clavata</name>
    <name type="common">Joro spider</name>
    <name type="synonym">Nephila clavata</name>
    <dbReference type="NCBI Taxonomy" id="2740835"/>
    <lineage>
        <taxon>Eukaryota</taxon>
        <taxon>Metazoa</taxon>
        <taxon>Ecdysozoa</taxon>
        <taxon>Arthropoda</taxon>
        <taxon>Chelicerata</taxon>
        <taxon>Arachnida</taxon>
        <taxon>Araneae</taxon>
        <taxon>Araneomorphae</taxon>
        <taxon>Entelegynae</taxon>
        <taxon>Araneoidea</taxon>
        <taxon>Nephilidae</taxon>
        <taxon>Trichonephila</taxon>
    </lineage>
</organism>
<keyword evidence="1" id="KW-0547">Nucleotide-binding</keyword>
<dbReference type="Proteomes" id="UP000887116">
    <property type="component" value="Unassembled WGS sequence"/>
</dbReference>
<accession>A0A8X6G3L5</accession>
<evidence type="ECO:0000313" key="1">
    <source>
        <dbReference type="EMBL" id="GFQ93599.1"/>
    </source>
</evidence>
<keyword evidence="2" id="KW-1185">Reference proteome</keyword>
<comment type="caution">
    <text evidence="1">The sequence shown here is derived from an EMBL/GenBank/DDBJ whole genome shotgun (WGS) entry which is preliminary data.</text>
</comment>